<accession>A0ACA9UGV4</accession>
<sequence>MVFSCHPNIPVKQVVADHRLYEYLRDTSHLAMTKAPSSTATPSKVSHTKNRQSFLQVIRYEWSGQFFLIRGKALVHPPEHYTLVWLCGTIVDSLEEVTQKCQSYETDLASSRRTRMGDACYTPKASITRPVPYIWANPLVAQP</sequence>
<feature type="non-terminal residue" evidence="1">
    <location>
        <position position="143"/>
    </location>
</feature>
<protein>
    <submittedName>
        <fullName evidence="1">Uncharacterized protein</fullName>
    </submittedName>
</protein>
<organism evidence="1 2">
    <name type="scientific">Clonostachys rosea f. rosea IK726</name>
    <dbReference type="NCBI Taxonomy" id="1349383"/>
    <lineage>
        <taxon>Eukaryota</taxon>
        <taxon>Fungi</taxon>
        <taxon>Dikarya</taxon>
        <taxon>Ascomycota</taxon>
        <taxon>Pezizomycotina</taxon>
        <taxon>Sordariomycetes</taxon>
        <taxon>Hypocreomycetidae</taxon>
        <taxon>Hypocreales</taxon>
        <taxon>Bionectriaceae</taxon>
        <taxon>Clonostachys</taxon>
    </lineage>
</organism>
<evidence type="ECO:0000313" key="1">
    <source>
        <dbReference type="EMBL" id="CAG9952591.1"/>
    </source>
</evidence>
<proteinExistence type="predicted"/>
<reference evidence="1" key="2">
    <citation type="submission" date="2021-10" db="EMBL/GenBank/DDBJ databases">
        <authorList>
            <person name="Piombo E."/>
        </authorList>
    </citation>
    <scope>NUCLEOTIDE SEQUENCE</scope>
</reference>
<keyword evidence="2" id="KW-1185">Reference proteome</keyword>
<dbReference type="EMBL" id="CADEHS020000495">
    <property type="protein sequence ID" value="CAG9952591.1"/>
    <property type="molecule type" value="Genomic_DNA"/>
</dbReference>
<dbReference type="Proteomes" id="UP000836387">
    <property type="component" value="Unassembled WGS sequence"/>
</dbReference>
<name>A0ACA9UGV4_BIOOC</name>
<reference evidence="1" key="1">
    <citation type="submission" date="2020-04" db="EMBL/GenBank/DDBJ databases">
        <authorList>
            <person name="Broberg M."/>
        </authorList>
    </citation>
    <scope>NUCLEOTIDE SEQUENCE</scope>
</reference>
<gene>
    <name evidence="1" type="ORF">CRV2_00017077</name>
</gene>
<comment type="caution">
    <text evidence="1">The sequence shown here is derived from an EMBL/GenBank/DDBJ whole genome shotgun (WGS) entry which is preliminary data.</text>
</comment>
<evidence type="ECO:0000313" key="2">
    <source>
        <dbReference type="Proteomes" id="UP000836387"/>
    </source>
</evidence>